<dbReference type="SUPFAM" id="SSF51735">
    <property type="entry name" value="NAD(P)-binding Rossmann-fold domains"/>
    <property type="match status" value="1"/>
</dbReference>
<dbReference type="Pfam" id="PF14667">
    <property type="entry name" value="Polysacc_synt_C"/>
    <property type="match status" value="1"/>
</dbReference>
<dbReference type="InterPro" id="IPR014710">
    <property type="entry name" value="RmlC-like_jellyroll"/>
</dbReference>
<dbReference type="STRING" id="1156935.QWE_11321"/>
<dbReference type="AlphaFoldDB" id="K2Q2L1"/>
<gene>
    <name evidence="3" type="ORF">QWE_11321</name>
</gene>
<reference evidence="3 4" key="1">
    <citation type="journal article" date="2012" name="J. Bacteriol.">
        <title>Draft Genome Sequence of Agrobacterium albertimagni Strain AOL15.</title>
        <authorList>
            <person name="Trimble W.L."/>
            <person name="Phung le T."/>
            <person name="Meyer F."/>
            <person name="Gilbert J.A."/>
            <person name="Silver S."/>
        </authorList>
    </citation>
    <scope>NUCLEOTIDE SEQUENCE [LARGE SCALE GENOMIC DNA]</scope>
    <source>
        <strain evidence="3 4">AOL15</strain>
    </source>
</reference>
<dbReference type="PANTHER" id="PTHR43245:SF55">
    <property type="entry name" value="NAD(P)-BINDING DOMAIN-CONTAINING PROTEIN"/>
    <property type="match status" value="1"/>
</dbReference>
<evidence type="ECO:0000313" key="3">
    <source>
        <dbReference type="EMBL" id="EKF59385.1"/>
    </source>
</evidence>
<dbReference type="eggNOG" id="COG0451">
    <property type="taxonomic scope" value="Bacteria"/>
</dbReference>
<dbReference type="PANTHER" id="PTHR43245">
    <property type="entry name" value="BIFUNCTIONAL POLYMYXIN RESISTANCE PROTEIN ARNA"/>
    <property type="match status" value="1"/>
</dbReference>
<name>K2Q2L1_9HYPH</name>
<evidence type="ECO:0000259" key="1">
    <source>
        <dbReference type="Pfam" id="PF01370"/>
    </source>
</evidence>
<protein>
    <submittedName>
        <fullName evidence="3">Nucleoside-diphosphate-sugar epimerase WbjC</fullName>
    </submittedName>
</protein>
<dbReference type="InterPro" id="IPR050177">
    <property type="entry name" value="Lipid_A_modif_metabolic_enz"/>
</dbReference>
<dbReference type="InterPro" id="IPR001509">
    <property type="entry name" value="Epimerase_deHydtase"/>
</dbReference>
<dbReference type="InterPro" id="IPR029303">
    <property type="entry name" value="CapF_C"/>
</dbReference>
<sequence length="369" mass="41125">MKKIAVTGAGGFIGKNIMVRLTEEGYDPIPIKRELNVDLLAEKFASVDFVIHLAGVNRPEHDQEYETGNLGMSERVVSALRKLDRPIPIFYSSSIQAEMDNPYGRSKRAAENALQRYGDETGAPVHIWRLPNVFGKWCRPNYNSVVATFCNNIAQGLPINVRDPAARLHLVYVDDVVDAVLRLISADGNSPVTLEPVYDTTVGELATSIQAFRDSRHSLVTGPVGSGLQRALHATYLSYLRPADFAYSLETHEDPRGTFTEMLRTPDAGQFSFFTAHPGVRRGGHYHHSKTEKFLVVQGKAQFGFRHIQTNETYTIETCGDKPMIVETVPGWSHDITNVGEDLLIVLLWANEIFDRGRPDTYAAEVLPQ</sequence>
<dbReference type="SUPFAM" id="SSF51182">
    <property type="entry name" value="RmlC-like cupins"/>
    <property type="match status" value="1"/>
</dbReference>
<dbReference type="CDD" id="cd07007">
    <property type="entry name" value="cupin_CapF-like_C"/>
    <property type="match status" value="1"/>
</dbReference>
<dbReference type="Gene3D" id="2.60.120.10">
    <property type="entry name" value="Jelly Rolls"/>
    <property type="match status" value="1"/>
</dbReference>
<evidence type="ECO:0000259" key="2">
    <source>
        <dbReference type="Pfam" id="PF14667"/>
    </source>
</evidence>
<organism evidence="3 4">
    <name type="scientific">Agrobacterium albertimagni AOL15</name>
    <dbReference type="NCBI Taxonomy" id="1156935"/>
    <lineage>
        <taxon>Bacteria</taxon>
        <taxon>Pseudomonadati</taxon>
        <taxon>Pseudomonadota</taxon>
        <taxon>Alphaproteobacteria</taxon>
        <taxon>Hyphomicrobiales</taxon>
        <taxon>Rhizobiaceae</taxon>
        <taxon>Rhizobium/Agrobacterium group</taxon>
        <taxon>Agrobacterium</taxon>
    </lineage>
</organism>
<feature type="domain" description="Capsular polysaccharide assembling protein CapF C-terminal" evidence="2">
    <location>
        <begin position="252"/>
        <end position="362"/>
    </location>
</feature>
<feature type="domain" description="NAD-dependent epimerase/dehydratase" evidence="1">
    <location>
        <begin position="4"/>
        <end position="186"/>
    </location>
</feature>
<keyword evidence="4" id="KW-1185">Reference proteome</keyword>
<dbReference type="InterPro" id="IPR011051">
    <property type="entry name" value="RmlC_Cupin_sf"/>
</dbReference>
<dbReference type="OrthoDB" id="9801785at2"/>
<dbReference type="PATRIC" id="fig|1156935.5.peg.2289"/>
<dbReference type="NCBIfam" id="NF047837">
    <property type="entry name" value="UDPAcbARedWbcJ"/>
    <property type="match status" value="1"/>
</dbReference>
<accession>K2Q2L1</accession>
<dbReference type="Pfam" id="PF01370">
    <property type="entry name" value="Epimerase"/>
    <property type="match status" value="1"/>
</dbReference>
<comment type="caution">
    <text evidence="3">The sequence shown here is derived from an EMBL/GenBank/DDBJ whole genome shotgun (WGS) entry which is preliminary data.</text>
</comment>
<dbReference type="Gene3D" id="3.40.50.720">
    <property type="entry name" value="NAD(P)-binding Rossmann-like Domain"/>
    <property type="match status" value="1"/>
</dbReference>
<dbReference type="Proteomes" id="UP000007123">
    <property type="component" value="Unassembled WGS sequence"/>
</dbReference>
<evidence type="ECO:0000313" key="4">
    <source>
        <dbReference type="Proteomes" id="UP000007123"/>
    </source>
</evidence>
<proteinExistence type="predicted"/>
<dbReference type="InterPro" id="IPR036291">
    <property type="entry name" value="NAD(P)-bd_dom_sf"/>
</dbReference>
<dbReference type="RefSeq" id="WP_006726254.1">
    <property type="nucleotide sequence ID" value="NZ_ALJF01000009.1"/>
</dbReference>
<dbReference type="EMBL" id="ALJF01000009">
    <property type="protein sequence ID" value="EKF59385.1"/>
    <property type="molecule type" value="Genomic_DNA"/>
</dbReference>